<accession>A0A5B7SZS0</accession>
<evidence type="ECO:0000313" key="4">
    <source>
        <dbReference type="EMBL" id="QCX23850.1"/>
    </source>
</evidence>
<dbReference type="GO" id="GO:0005524">
    <property type="term" value="F:ATP binding"/>
    <property type="evidence" value="ECO:0007669"/>
    <property type="project" value="UniProtKB-KW"/>
</dbReference>
<dbReference type="InterPro" id="IPR027417">
    <property type="entry name" value="P-loop_NTPase"/>
</dbReference>
<dbReference type="PROSITE" id="PS50893">
    <property type="entry name" value="ABC_TRANSPORTER_2"/>
    <property type="match status" value="1"/>
</dbReference>
<evidence type="ECO:0000313" key="5">
    <source>
        <dbReference type="Proteomes" id="UP000310673"/>
    </source>
</evidence>
<dbReference type="STRING" id="1423818.FC88_GL001422"/>
<dbReference type="KEGG" id="lft:FG051_01470"/>
<dbReference type="SUPFAM" id="SSF52540">
    <property type="entry name" value="P-loop containing nucleoside triphosphate hydrolases"/>
    <property type="match status" value="1"/>
</dbReference>
<keyword evidence="2 4" id="KW-0067">ATP-binding</keyword>
<protein>
    <submittedName>
        <fullName evidence="4">ATP-binding cassette domain-containing protein</fullName>
    </submittedName>
</protein>
<dbReference type="GO" id="GO:0016887">
    <property type="term" value="F:ATP hydrolysis activity"/>
    <property type="evidence" value="ECO:0007669"/>
    <property type="project" value="InterPro"/>
</dbReference>
<reference evidence="4 5" key="1">
    <citation type="submission" date="2019-05" db="EMBL/GenBank/DDBJ databases">
        <title>Genome Sequence of Lactobacillus futsaii Y97, a Potential Probiotic Strain Isolated from the Futsai of Taiwan.</title>
        <authorList>
            <person name="Du X."/>
        </authorList>
    </citation>
    <scope>NUCLEOTIDE SEQUENCE [LARGE SCALE GENOMIC DNA]</scope>
    <source>
        <strain evidence="4 5">Y97</strain>
    </source>
</reference>
<organism evidence="4 5">
    <name type="scientific">Companilactobacillus futsaii</name>
    <dbReference type="NCBI Taxonomy" id="938155"/>
    <lineage>
        <taxon>Bacteria</taxon>
        <taxon>Bacillati</taxon>
        <taxon>Bacillota</taxon>
        <taxon>Bacilli</taxon>
        <taxon>Lactobacillales</taxon>
        <taxon>Lactobacillaceae</taxon>
        <taxon>Companilactobacillus</taxon>
    </lineage>
</organism>
<dbReference type="PANTHER" id="PTHR43158:SF2">
    <property type="entry name" value="SKFA PEPTIDE EXPORT ATP-BINDING PROTEIN SKFE"/>
    <property type="match status" value="1"/>
</dbReference>
<dbReference type="InterPro" id="IPR003593">
    <property type="entry name" value="AAA+_ATPase"/>
</dbReference>
<keyword evidence="1" id="KW-0547">Nucleotide-binding</keyword>
<proteinExistence type="predicted"/>
<dbReference type="EMBL" id="CP040736">
    <property type="protein sequence ID" value="QCX23850.1"/>
    <property type="molecule type" value="Genomic_DNA"/>
</dbReference>
<dbReference type="Pfam" id="PF00005">
    <property type="entry name" value="ABC_tran"/>
    <property type="match status" value="1"/>
</dbReference>
<dbReference type="Proteomes" id="UP000310673">
    <property type="component" value="Chromosome"/>
</dbReference>
<evidence type="ECO:0000256" key="1">
    <source>
        <dbReference type="ARBA" id="ARBA00022741"/>
    </source>
</evidence>
<evidence type="ECO:0000256" key="2">
    <source>
        <dbReference type="ARBA" id="ARBA00022840"/>
    </source>
</evidence>
<dbReference type="Gene3D" id="3.40.50.300">
    <property type="entry name" value="P-loop containing nucleotide triphosphate hydrolases"/>
    <property type="match status" value="1"/>
</dbReference>
<gene>
    <name evidence="4" type="ORF">FG051_01470</name>
</gene>
<sequence length="277" mass="31132">MAIMKLISVNDLSLQIEGYFAFKHVAFSLSQNEIIGINGDNGSGKTQLLEAIVSNKTPDSGTIDYTPGVRIGYLPQENPQVIEQSTGKYLEEMRRLSKKLAVRKDQLQAMITYMGLSPYLDTPVNQLSLGLKRQVDFLSAVAGHPNVLVLDEPFAFQSEKTIQRMLDLIIDLKNNNSGIILSATQFDKRIATNFDQLYLLDGDLKNIAAEQKNEPVSLLVFHVSPNSMAITPDVEDFLVSNQDNQIELEVPLKKRQIILNKMVQLNYQFEGMRKIEN</sequence>
<evidence type="ECO:0000259" key="3">
    <source>
        <dbReference type="PROSITE" id="PS50893"/>
    </source>
</evidence>
<dbReference type="AlphaFoldDB" id="A0A5B7SZS0"/>
<dbReference type="PANTHER" id="PTHR43158">
    <property type="entry name" value="SKFA PEPTIDE EXPORT ATP-BINDING PROTEIN SKFE"/>
    <property type="match status" value="1"/>
</dbReference>
<dbReference type="SMART" id="SM00382">
    <property type="entry name" value="AAA"/>
    <property type="match status" value="1"/>
</dbReference>
<name>A0A5B7SZS0_9LACO</name>
<feature type="domain" description="ABC transporter" evidence="3">
    <location>
        <begin position="7"/>
        <end position="227"/>
    </location>
</feature>
<dbReference type="InterPro" id="IPR003439">
    <property type="entry name" value="ABC_transporter-like_ATP-bd"/>
</dbReference>